<feature type="coiled-coil region" evidence="2">
    <location>
        <begin position="232"/>
        <end position="267"/>
    </location>
</feature>
<proteinExistence type="inferred from homology"/>
<dbReference type="InterPro" id="IPR006757">
    <property type="entry name" value="OGF_rcpt"/>
</dbReference>
<dbReference type="GO" id="GO:0140625">
    <property type="term" value="F:opioid growth factor receptor activity"/>
    <property type="evidence" value="ECO:0007669"/>
    <property type="project" value="InterPro"/>
</dbReference>
<dbReference type="OrthoDB" id="9030204at2759"/>
<name>W9CRX6_SCLBF</name>
<gene>
    <name evidence="4" type="ORF">SBOR_2307</name>
</gene>
<dbReference type="PANTHER" id="PTHR14015:SF2">
    <property type="entry name" value="OPIOID GROWTH FACTOR RECEPTOR (OGFR) CONSERVED DOMAIN-CONTAINING PROTEIN"/>
    <property type="match status" value="1"/>
</dbReference>
<reference evidence="4 5" key="1">
    <citation type="journal article" date="2014" name="Genome Announc.">
        <title>Draft genome sequence of Sclerotinia borealis, a psychrophilic plant pathogenic fungus.</title>
        <authorList>
            <person name="Mardanov A.V."/>
            <person name="Beletsky A.V."/>
            <person name="Kadnikov V.V."/>
            <person name="Ignatov A.N."/>
            <person name="Ravin N.V."/>
        </authorList>
    </citation>
    <scope>NUCLEOTIDE SEQUENCE [LARGE SCALE GENOMIC DNA]</scope>
    <source>
        <strain evidence="5">F-4157</strain>
    </source>
</reference>
<keyword evidence="2" id="KW-0175">Coiled coil</keyword>
<feature type="domain" description="Opioid growth factor receptor (OGFr) conserved" evidence="3">
    <location>
        <begin position="22"/>
        <end position="188"/>
    </location>
</feature>
<organism evidence="4 5">
    <name type="scientific">Sclerotinia borealis (strain F-4128)</name>
    <dbReference type="NCBI Taxonomy" id="1432307"/>
    <lineage>
        <taxon>Eukaryota</taxon>
        <taxon>Fungi</taxon>
        <taxon>Dikarya</taxon>
        <taxon>Ascomycota</taxon>
        <taxon>Pezizomycotina</taxon>
        <taxon>Leotiomycetes</taxon>
        <taxon>Helotiales</taxon>
        <taxon>Sclerotiniaceae</taxon>
        <taxon>Sclerotinia</taxon>
    </lineage>
</organism>
<dbReference type="InterPro" id="IPR039574">
    <property type="entry name" value="OGFr"/>
</dbReference>
<dbReference type="GO" id="GO:0016020">
    <property type="term" value="C:membrane"/>
    <property type="evidence" value="ECO:0007669"/>
    <property type="project" value="InterPro"/>
</dbReference>
<keyword evidence="5" id="KW-1185">Reference proteome</keyword>
<evidence type="ECO:0000259" key="3">
    <source>
        <dbReference type="Pfam" id="PF04664"/>
    </source>
</evidence>
<evidence type="ECO:0000313" key="5">
    <source>
        <dbReference type="Proteomes" id="UP000019487"/>
    </source>
</evidence>
<dbReference type="HOGENOM" id="CLU_043162_0_0_1"/>
<sequence>MTGVAAGFVHFLDRPNYEGRLVSFYRNKKPDGAGRFISEILEWNHQKLEDTHDYIQWLFPLPEESMVSKAPLVNATTFSMFHCYPDLRSRLKDSFVKMLDFYGFNIADDVNENNENSTPIIIKSPNFDVRCKNWLVMTDHNHLRISRILRSLRILGLEAEAAAFHDALSDIIYSNRRQIVSSRSVEFWRRAAQRPLHWAPHLSEDACLADNQADKNSKVGPNYLRDYEGYKLARAKQQRHDKKKALEEQKEAEFQATKAHIAALNAERKIEVGEPSPQPRISYSRMNTDLISVFHLDNKESAVADVREFSPDMGGGLRRS</sequence>
<dbReference type="PANTHER" id="PTHR14015">
    <property type="entry name" value="OPIOID GROWTH FACTOR RECEPTOR OGFR ZETA-TYPE OPIOID RECEPTOR"/>
    <property type="match status" value="1"/>
</dbReference>
<comment type="similarity">
    <text evidence="1">Belongs to the opioid growth factor receptor family.</text>
</comment>
<dbReference type="Pfam" id="PF04664">
    <property type="entry name" value="OGFr_N"/>
    <property type="match status" value="1"/>
</dbReference>
<comment type="caution">
    <text evidence="4">The sequence shown here is derived from an EMBL/GenBank/DDBJ whole genome shotgun (WGS) entry which is preliminary data.</text>
</comment>
<evidence type="ECO:0000256" key="2">
    <source>
        <dbReference type="SAM" id="Coils"/>
    </source>
</evidence>
<dbReference type="STRING" id="1432307.W9CRX6"/>
<dbReference type="AlphaFoldDB" id="W9CRX6"/>
<protein>
    <recommendedName>
        <fullName evidence="3">Opioid growth factor receptor (OGFr) conserved domain-containing protein</fullName>
    </recommendedName>
</protein>
<accession>W9CRX6</accession>
<evidence type="ECO:0000313" key="4">
    <source>
        <dbReference type="EMBL" id="ESZ97319.1"/>
    </source>
</evidence>
<dbReference type="EMBL" id="AYSA01000092">
    <property type="protein sequence ID" value="ESZ97319.1"/>
    <property type="molecule type" value="Genomic_DNA"/>
</dbReference>
<dbReference type="Proteomes" id="UP000019487">
    <property type="component" value="Unassembled WGS sequence"/>
</dbReference>
<evidence type="ECO:0000256" key="1">
    <source>
        <dbReference type="ARBA" id="ARBA00010365"/>
    </source>
</evidence>